<evidence type="ECO:0000256" key="2">
    <source>
        <dbReference type="ARBA" id="ARBA00005478"/>
    </source>
</evidence>
<accession>A0A9I9D6D4</accession>
<comment type="similarity">
    <text evidence="2 7">Belongs to the DPM2 family.</text>
</comment>
<dbReference type="GO" id="GO:0180047">
    <property type="term" value="P:dolichol phosphate mannose biosynthetic process"/>
    <property type="evidence" value="ECO:0007669"/>
    <property type="project" value="InterPro"/>
</dbReference>
<feature type="transmembrane region" description="Helical" evidence="7">
    <location>
        <begin position="57"/>
        <end position="78"/>
    </location>
</feature>
<dbReference type="EnsemblPlants" id="MELO3C013830.2.1">
    <property type="protein sequence ID" value="MELO3C013830.2.1"/>
    <property type="gene ID" value="MELO3C013830.2"/>
</dbReference>
<comment type="subcellular location">
    <subcellularLocation>
        <location evidence="1 7">Endoplasmic reticulum membrane</location>
        <topology evidence="1 7">Multi-pass membrane protein</topology>
    </subcellularLocation>
</comment>
<dbReference type="GO" id="GO:0005789">
    <property type="term" value="C:endoplasmic reticulum membrane"/>
    <property type="evidence" value="ECO:0007669"/>
    <property type="project" value="UniProtKB-SubCell"/>
</dbReference>
<evidence type="ECO:0000256" key="1">
    <source>
        <dbReference type="ARBA" id="ARBA00004477"/>
    </source>
</evidence>
<protein>
    <recommendedName>
        <fullName evidence="7">Dolichol phosphate-mannose biosynthesis regulatory protein</fullName>
    </recommendedName>
</protein>
<proteinExistence type="inferred from homology"/>
<dbReference type="Pfam" id="PF07297">
    <property type="entry name" value="DPM2"/>
    <property type="match status" value="1"/>
</dbReference>
<organism evidence="8">
    <name type="scientific">Cucumis melo</name>
    <name type="common">Muskmelon</name>
    <dbReference type="NCBI Taxonomy" id="3656"/>
    <lineage>
        <taxon>Eukaryota</taxon>
        <taxon>Viridiplantae</taxon>
        <taxon>Streptophyta</taxon>
        <taxon>Embryophyta</taxon>
        <taxon>Tracheophyta</taxon>
        <taxon>Spermatophyta</taxon>
        <taxon>Magnoliopsida</taxon>
        <taxon>eudicotyledons</taxon>
        <taxon>Gunneridae</taxon>
        <taxon>Pentapetalae</taxon>
        <taxon>rosids</taxon>
        <taxon>fabids</taxon>
        <taxon>Cucurbitales</taxon>
        <taxon>Cucurbitaceae</taxon>
        <taxon>Benincaseae</taxon>
        <taxon>Cucumis</taxon>
    </lineage>
</organism>
<dbReference type="AlphaFoldDB" id="A0A9I9D6D4"/>
<comment type="pathway">
    <text evidence="7">Protein modification; protein glycosylation.</text>
</comment>
<sequence length="129" mass="14458">MGHSSEKPSLILASFLNRSDVFSFDLRKLFAPPIFQNSGDDQSGNNSLKMELADKTVGFLLSLTSLSIFTYYTFWVVILPFVDSDHFVHNYFLPQEYAILIPVFAGVVLLCLLGIFVGTVMLKSKKKKA</sequence>
<dbReference type="GO" id="GO:0030234">
    <property type="term" value="F:enzyme regulator activity"/>
    <property type="evidence" value="ECO:0007669"/>
    <property type="project" value="UniProtKB-UniRule"/>
</dbReference>
<reference evidence="8" key="1">
    <citation type="submission" date="2023-03" db="UniProtKB">
        <authorList>
            <consortium name="EnsemblPlants"/>
        </authorList>
    </citation>
    <scope>IDENTIFICATION</scope>
</reference>
<feature type="transmembrane region" description="Helical" evidence="7">
    <location>
        <begin position="98"/>
        <end position="122"/>
    </location>
</feature>
<evidence type="ECO:0000313" key="8">
    <source>
        <dbReference type="EnsemblPlants" id="MELO3C013830.2.1"/>
    </source>
</evidence>
<dbReference type="GO" id="GO:0006506">
    <property type="term" value="P:GPI anchor biosynthetic process"/>
    <property type="evidence" value="ECO:0007669"/>
    <property type="project" value="TreeGrafter"/>
</dbReference>
<comment type="subunit">
    <text evidence="7">Component of the dolichol-phosphate mannose (DPM) synthase complex.</text>
</comment>
<name>A0A9I9D6D4_CUCME</name>
<dbReference type="InterPro" id="IPR009914">
    <property type="entry name" value="DPM2"/>
</dbReference>
<evidence type="ECO:0000256" key="6">
    <source>
        <dbReference type="ARBA" id="ARBA00023136"/>
    </source>
</evidence>
<evidence type="ECO:0000256" key="5">
    <source>
        <dbReference type="ARBA" id="ARBA00022989"/>
    </source>
</evidence>
<evidence type="ECO:0000256" key="4">
    <source>
        <dbReference type="ARBA" id="ARBA00022824"/>
    </source>
</evidence>
<keyword evidence="4 7" id="KW-0256">Endoplasmic reticulum</keyword>
<comment type="function">
    <text evidence="7">Regulatory subunit of the dolichol-phosphate mannose (DPM) synthase complex; essential for the ER localization.</text>
</comment>
<dbReference type="GO" id="GO:0033185">
    <property type="term" value="C:dolichol-phosphate-mannose synthase complex"/>
    <property type="evidence" value="ECO:0007669"/>
    <property type="project" value="TreeGrafter"/>
</dbReference>
<keyword evidence="6 7" id="KW-0472">Membrane</keyword>
<keyword evidence="3 7" id="KW-0812">Transmembrane</keyword>
<evidence type="ECO:0000256" key="7">
    <source>
        <dbReference type="RuleBase" id="RU365084"/>
    </source>
</evidence>
<dbReference type="PANTHER" id="PTHR15039">
    <property type="entry name" value="DOLICHOL PHOSPHATE-MANNOSE BIOSYNTHESIS REGULATORY PROTEIN"/>
    <property type="match status" value="1"/>
</dbReference>
<dbReference type="PANTHER" id="PTHR15039:SF11">
    <property type="entry name" value="DOLICHOL PHOSPHATE-MANNOSE BIOSYNTHESIS REGULATORY PROTEIN"/>
    <property type="match status" value="1"/>
</dbReference>
<keyword evidence="5 7" id="KW-1133">Transmembrane helix</keyword>
<dbReference type="Gramene" id="MELO3C013830.2.1">
    <property type="protein sequence ID" value="MELO3C013830.2.1"/>
    <property type="gene ID" value="MELO3C013830.2"/>
</dbReference>
<evidence type="ECO:0000256" key="3">
    <source>
        <dbReference type="ARBA" id="ARBA00022692"/>
    </source>
</evidence>